<dbReference type="Proteomes" id="UP001150603">
    <property type="component" value="Unassembled WGS sequence"/>
</dbReference>
<protein>
    <submittedName>
        <fullName evidence="1">Uncharacterized protein</fullName>
    </submittedName>
</protein>
<organism evidence="1 2">
    <name type="scientific">Linderina macrospora</name>
    <dbReference type="NCBI Taxonomy" id="4868"/>
    <lineage>
        <taxon>Eukaryota</taxon>
        <taxon>Fungi</taxon>
        <taxon>Fungi incertae sedis</taxon>
        <taxon>Zoopagomycota</taxon>
        <taxon>Kickxellomycotina</taxon>
        <taxon>Kickxellomycetes</taxon>
        <taxon>Kickxellales</taxon>
        <taxon>Kickxellaceae</taxon>
        <taxon>Linderina</taxon>
    </lineage>
</organism>
<keyword evidence="2" id="KW-1185">Reference proteome</keyword>
<gene>
    <name evidence="1" type="ORF">FBU59_005822</name>
</gene>
<proteinExistence type="predicted"/>
<feature type="non-terminal residue" evidence="1">
    <location>
        <position position="1"/>
    </location>
</feature>
<name>A0ACC1J1X0_9FUNG</name>
<reference evidence="1" key="1">
    <citation type="submission" date="2022-07" db="EMBL/GenBank/DDBJ databases">
        <title>Phylogenomic reconstructions and comparative analyses of Kickxellomycotina fungi.</title>
        <authorList>
            <person name="Reynolds N.K."/>
            <person name="Stajich J.E."/>
            <person name="Barry K."/>
            <person name="Grigoriev I.V."/>
            <person name="Crous P."/>
            <person name="Smith M.E."/>
        </authorList>
    </citation>
    <scope>NUCLEOTIDE SEQUENCE</scope>
    <source>
        <strain evidence="1">NRRL 5244</strain>
    </source>
</reference>
<sequence>FGDESCEYLAQAFDQMELHMQPLASALASLFEIFLPIGVQQLDTLLLAFARQFCQRNRAYLNSLSEPELPEGPGQKSKIDGLSAPKKEDASAKQVVSIYVLACLALVADCEVWQRQTKMKPDELLKHYMPSAAKDTVLRTAFGEIFGEIQARPIVHGSTSVETHPGWMLSPERQTHPISELNKSMFTSIWPALHPLLVRAFERTNVRLWDDQGSDLAGNSSLVTESRLQKSLLQQVLSVMRQCLRVAGQSRQEAIVQQAVGGLARMAGLDRAIAEWKHGEAARAIMQVAVEERAALTPVWDQLAELLASVGARLESHIVFDGEKPRLM</sequence>
<dbReference type="EMBL" id="JANBPW010004809">
    <property type="protein sequence ID" value="KAJ1934046.1"/>
    <property type="molecule type" value="Genomic_DNA"/>
</dbReference>
<evidence type="ECO:0000313" key="1">
    <source>
        <dbReference type="EMBL" id="KAJ1934046.1"/>
    </source>
</evidence>
<accession>A0ACC1J1X0</accession>
<evidence type="ECO:0000313" key="2">
    <source>
        <dbReference type="Proteomes" id="UP001150603"/>
    </source>
</evidence>
<comment type="caution">
    <text evidence="1">The sequence shown here is derived from an EMBL/GenBank/DDBJ whole genome shotgun (WGS) entry which is preliminary data.</text>
</comment>